<dbReference type="InterPro" id="IPR025610">
    <property type="entry name" value="MYC/MYB_N"/>
</dbReference>
<dbReference type="PANTHER" id="PTHR35213">
    <property type="entry name" value="RING-TYPE DOMAIN-CONTAINING PROTEIN-RELATED"/>
    <property type="match status" value="1"/>
</dbReference>
<evidence type="ECO:0000256" key="3">
    <source>
        <dbReference type="SAM" id="MobiDB-lite"/>
    </source>
</evidence>
<keyword evidence="1" id="KW-0805">Transcription regulation</keyword>
<accession>A0A9K3Q245</accession>
<keyword evidence="6" id="KW-1185">Reference proteome</keyword>
<dbReference type="EMBL" id="JAGRRH010000007">
    <property type="protein sequence ID" value="KAG7367705.1"/>
    <property type="molecule type" value="Genomic_DNA"/>
</dbReference>
<comment type="caution">
    <text evidence="5">The sequence shown here is derived from an EMBL/GenBank/DDBJ whole genome shotgun (WGS) entry which is preliminary data.</text>
</comment>
<dbReference type="Pfam" id="PF14215">
    <property type="entry name" value="bHLH-MYC_N"/>
    <property type="match status" value="1"/>
</dbReference>
<keyword evidence="2" id="KW-0804">Transcription</keyword>
<name>A0A9K3Q245_9STRA</name>
<dbReference type="AlphaFoldDB" id="A0A9K3Q245"/>
<evidence type="ECO:0000259" key="4">
    <source>
        <dbReference type="Pfam" id="PF14215"/>
    </source>
</evidence>
<reference evidence="5" key="1">
    <citation type="journal article" date="2021" name="Sci. Rep.">
        <title>Diploid genomic architecture of Nitzschia inconspicua, an elite biomass production diatom.</title>
        <authorList>
            <person name="Oliver A."/>
            <person name="Podell S."/>
            <person name="Pinowska A."/>
            <person name="Traller J.C."/>
            <person name="Smith S.R."/>
            <person name="McClure R."/>
            <person name="Beliaev A."/>
            <person name="Bohutskyi P."/>
            <person name="Hill E.A."/>
            <person name="Rabines A."/>
            <person name="Zheng H."/>
            <person name="Allen L.Z."/>
            <person name="Kuo A."/>
            <person name="Grigoriev I.V."/>
            <person name="Allen A.E."/>
            <person name="Hazlebeck D."/>
            <person name="Allen E.E."/>
        </authorList>
    </citation>
    <scope>NUCLEOTIDE SEQUENCE</scope>
    <source>
        <strain evidence="5">Hildebrandi</strain>
    </source>
</reference>
<dbReference type="Proteomes" id="UP000693970">
    <property type="component" value="Unassembled WGS sequence"/>
</dbReference>
<protein>
    <submittedName>
        <fullName evidence="5">BHLH-MYC and R2R3-MYB transcription factor domain containing protein</fullName>
    </submittedName>
</protein>
<evidence type="ECO:0000313" key="5">
    <source>
        <dbReference type="EMBL" id="KAG7367705.1"/>
    </source>
</evidence>
<feature type="domain" description="Transcription factor MYC/MYB N-terminal" evidence="4">
    <location>
        <begin position="522"/>
        <end position="618"/>
    </location>
</feature>
<feature type="region of interest" description="Disordered" evidence="3">
    <location>
        <begin position="93"/>
        <end position="135"/>
    </location>
</feature>
<feature type="compositionally biased region" description="Low complexity" evidence="3">
    <location>
        <begin position="108"/>
        <end position="123"/>
    </location>
</feature>
<proteinExistence type="predicted"/>
<gene>
    <name evidence="5" type="ORF">IV203_030376</name>
</gene>
<evidence type="ECO:0000256" key="1">
    <source>
        <dbReference type="ARBA" id="ARBA00023015"/>
    </source>
</evidence>
<organism evidence="5 6">
    <name type="scientific">Nitzschia inconspicua</name>
    <dbReference type="NCBI Taxonomy" id="303405"/>
    <lineage>
        <taxon>Eukaryota</taxon>
        <taxon>Sar</taxon>
        <taxon>Stramenopiles</taxon>
        <taxon>Ochrophyta</taxon>
        <taxon>Bacillariophyta</taxon>
        <taxon>Bacillariophyceae</taxon>
        <taxon>Bacillariophycidae</taxon>
        <taxon>Bacillariales</taxon>
        <taxon>Bacillariaceae</taxon>
        <taxon>Nitzschia</taxon>
    </lineage>
</organism>
<evidence type="ECO:0000256" key="2">
    <source>
        <dbReference type="ARBA" id="ARBA00023163"/>
    </source>
</evidence>
<sequence length="907" mass="99417">MASLTESSTCRMCMYNTCDLQLGCGCSFHARCLPLGIVLMGQQQQIGGTLSTTTFGCQFCGTSSTNPTNKPTIFIAPLDYQGLEQSIALRQESSSLQSKHEVQETNDDATTSSNNTVTSSSNNHNYKQSNKRSREDAIASDEAIYHATYVVYCQGRRQGGVSGTTSTSSVLDDELHRTGRWNDQEVQYVDQLVNLFDQGLLPISNNTKLSSFLGDMLLSKASRLTKKMKNAKLSSRSYTMAQNVANTPHLFLLARSQEDCRMLSALQEQFIQSLPSLSAQLEMRFNLQKHWRNYFSNWCVALEYPHLEVSAFLGSLEEQEVRAAQAEAQMRNVRRRRLGLGGASGLSSVARPLSPGSLATANTVSSNDAMQTISAAAATANANEKDDIEQDLENIMNMDDFPGSKVGNGYDNSNDDEMVTTVEQSLIPKPDAIGEDFDRAMKFLMGPANFNFFSGVTPRPLSDICDWSTASNPFLAAISMYLEERNLPFQYVDCWVPSISGNGPGDKEGDVRLLPAGFITRDDQDEDLTSALMAFGEYSKSFSFKPGRGLPGRVYLSGKSAWQNSLNEVHPSIFARAGGAKAYGLRTAAAIPFSTPGVGRMVVVMYSTEHIPKDEGLTKLCSEELAKFEPQPKWKLVIEIGAGQGTTGLDNIENLNEARVDPRLSSHGDISAMVTPRNERVAFSYQQQQVLSSGHVDSSTSSSFESVSEEEIERRLISVLGSQMPSTLTSESGESSSSMASELSELLPEIMRMRLLLLRPFTRRSQEENDIVDVLKSSFRNYSEESKRSDGDIALLLAREWQCLKSFAPSSPSVRPLQLSAAGTLEVNKLATTAVTTATNDGGVYQSQMLDVPRHLAVGQVSMCKALNRPSFVFKPVDDGPAVPHTMDSYDHRVTRSVSAGDPHFTV</sequence>
<reference evidence="5" key="2">
    <citation type="submission" date="2021-04" db="EMBL/GenBank/DDBJ databases">
        <authorList>
            <person name="Podell S."/>
        </authorList>
    </citation>
    <scope>NUCLEOTIDE SEQUENCE</scope>
    <source>
        <strain evidence="5">Hildebrandi</strain>
    </source>
</reference>
<dbReference type="PANTHER" id="PTHR35213:SF3">
    <property type="entry name" value="MYB-LIKE DOMAIN-CONTAINING PROTEIN"/>
    <property type="match status" value="1"/>
</dbReference>
<dbReference type="OrthoDB" id="47272at2759"/>
<evidence type="ECO:0000313" key="6">
    <source>
        <dbReference type="Proteomes" id="UP000693970"/>
    </source>
</evidence>